<dbReference type="Pfam" id="PF14155">
    <property type="entry name" value="DUF4307"/>
    <property type="match status" value="1"/>
</dbReference>
<keyword evidence="2" id="KW-0472">Membrane</keyword>
<keyword evidence="2" id="KW-1133">Transmembrane helix</keyword>
<dbReference type="InterPro" id="IPR025443">
    <property type="entry name" value="DUF4307"/>
</dbReference>
<sequence length="145" mass="15319">MTETPVTAPVFPPGRYGRRRSGKPTSRLLIGVLAVIMLAMTGWIGVRLYQAYGDTDYSSAVTRFSLADREVSVEFIVRIPAGASASCIVRARNAAGVEVGRDMIVVDAGVDPARTVATHRLVTSDRPVTGEVEGCVPAGSGATLR</sequence>
<proteinExistence type="predicted"/>
<dbReference type="Proteomes" id="UP000587527">
    <property type="component" value="Unassembled WGS sequence"/>
</dbReference>
<gene>
    <name evidence="3" type="ORF">F4553_003721</name>
</gene>
<organism evidence="3 4">
    <name type="scientific">Allocatelliglobosispora scoriae</name>
    <dbReference type="NCBI Taxonomy" id="643052"/>
    <lineage>
        <taxon>Bacteria</taxon>
        <taxon>Bacillati</taxon>
        <taxon>Actinomycetota</taxon>
        <taxon>Actinomycetes</taxon>
        <taxon>Micromonosporales</taxon>
        <taxon>Micromonosporaceae</taxon>
        <taxon>Allocatelliglobosispora</taxon>
    </lineage>
</organism>
<evidence type="ECO:0000313" key="3">
    <source>
        <dbReference type="EMBL" id="MBB5870342.1"/>
    </source>
</evidence>
<protein>
    <recommendedName>
        <fullName evidence="5">DUF4307 domain-containing protein</fullName>
    </recommendedName>
</protein>
<keyword evidence="2" id="KW-0812">Transmembrane</keyword>
<keyword evidence="4" id="KW-1185">Reference proteome</keyword>
<evidence type="ECO:0000256" key="1">
    <source>
        <dbReference type="SAM" id="MobiDB-lite"/>
    </source>
</evidence>
<feature type="region of interest" description="Disordered" evidence="1">
    <location>
        <begin position="1"/>
        <end position="22"/>
    </location>
</feature>
<evidence type="ECO:0000256" key="2">
    <source>
        <dbReference type="SAM" id="Phobius"/>
    </source>
</evidence>
<dbReference type="EMBL" id="JACHMN010000002">
    <property type="protein sequence ID" value="MBB5870342.1"/>
    <property type="molecule type" value="Genomic_DNA"/>
</dbReference>
<name>A0A841BUC1_9ACTN</name>
<evidence type="ECO:0000313" key="4">
    <source>
        <dbReference type="Proteomes" id="UP000587527"/>
    </source>
</evidence>
<accession>A0A841BUC1</accession>
<reference evidence="3 4" key="1">
    <citation type="submission" date="2020-08" db="EMBL/GenBank/DDBJ databases">
        <title>Sequencing the genomes of 1000 actinobacteria strains.</title>
        <authorList>
            <person name="Klenk H.-P."/>
        </authorList>
    </citation>
    <scope>NUCLEOTIDE SEQUENCE [LARGE SCALE GENOMIC DNA]</scope>
    <source>
        <strain evidence="3 4">DSM 45362</strain>
    </source>
</reference>
<dbReference type="AlphaFoldDB" id="A0A841BUC1"/>
<dbReference type="RefSeq" id="WP_184837676.1">
    <property type="nucleotide sequence ID" value="NZ_JACHMN010000002.1"/>
</dbReference>
<feature type="transmembrane region" description="Helical" evidence="2">
    <location>
        <begin position="28"/>
        <end position="49"/>
    </location>
</feature>
<evidence type="ECO:0008006" key="5">
    <source>
        <dbReference type="Google" id="ProtNLM"/>
    </source>
</evidence>
<comment type="caution">
    <text evidence="3">The sequence shown here is derived from an EMBL/GenBank/DDBJ whole genome shotgun (WGS) entry which is preliminary data.</text>
</comment>